<evidence type="ECO:0000256" key="1">
    <source>
        <dbReference type="SAM" id="SignalP"/>
    </source>
</evidence>
<dbReference type="InterPro" id="IPR025164">
    <property type="entry name" value="Toastrack_DUF4097"/>
</dbReference>
<gene>
    <name evidence="3" type="ORF">SAMN04488029_3307</name>
</gene>
<name>A0A1W2GKQ3_REIFA</name>
<dbReference type="AlphaFoldDB" id="A0A1W2GKQ3"/>
<dbReference type="PANTHER" id="PTHR34094">
    <property type="match status" value="1"/>
</dbReference>
<proteinExistence type="predicted"/>
<reference evidence="3 4" key="1">
    <citation type="submission" date="2017-04" db="EMBL/GenBank/DDBJ databases">
        <authorList>
            <person name="Afonso C.L."/>
            <person name="Miller P.J."/>
            <person name="Scott M.A."/>
            <person name="Spackman E."/>
            <person name="Goraichik I."/>
            <person name="Dimitrov K.M."/>
            <person name="Suarez D.L."/>
            <person name="Swayne D.E."/>
        </authorList>
    </citation>
    <scope>NUCLEOTIDE SEQUENCE [LARGE SCALE GENOMIC DNA]</scope>
    <source>
        <strain evidence="3 4">DSM 26133</strain>
    </source>
</reference>
<protein>
    <submittedName>
        <fullName evidence="3">Putative adhesin</fullName>
    </submittedName>
</protein>
<keyword evidence="1" id="KW-0732">Signal</keyword>
<evidence type="ECO:0000259" key="2">
    <source>
        <dbReference type="Pfam" id="PF13349"/>
    </source>
</evidence>
<accession>A0A1W2GKQ3</accession>
<evidence type="ECO:0000313" key="4">
    <source>
        <dbReference type="Proteomes" id="UP000192472"/>
    </source>
</evidence>
<dbReference type="Proteomes" id="UP000192472">
    <property type="component" value="Unassembled WGS sequence"/>
</dbReference>
<feature type="signal peptide" evidence="1">
    <location>
        <begin position="1"/>
        <end position="22"/>
    </location>
</feature>
<dbReference type="Pfam" id="PF13349">
    <property type="entry name" value="DUF4097"/>
    <property type="match status" value="1"/>
</dbReference>
<organism evidence="3 4">
    <name type="scientific">Reichenbachiella faecimaris</name>
    <dbReference type="NCBI Taxonomy" id="692418"/>
    <lineage>
        <taxon>Bacteria</taxon>
        <taxon>Pseudomonadati</taxon>
        <taxon>Bacteroidota</taxon>
        <taxon>Cytophagia</taxon>
        <taxon>Cytophagales</taxon>
        <taxon>Reichenbachiellaceae</taxon>
        <taxon>Reichenbachiella</taxon>
    </lineage>
</organism>
<dbReference type="EMBL" id="FWYF01000003">
    <property type="protein sequence ID" value="SMD37230.1"/>
    <property type="molecule type" value="Genomic_DNA"/>
</dbReference>
<dbReference type="RefSeq" id="WP_176214816.1">
    <property type="nucleotide sequence ID" value="NZ_FWYF01000003.1"/>
</dbReference>
<feature type="domain" description="DUF4097" evidence="2">
    <location>
        <begin position="40"/>
        <end position="247"/>
    </location>
</feature>
<evidence type="ECO:0000313" key="3">
    <source>
        <dbReference type="EMBL" id="SMD37230.1"/>
    </source>
</evidence>
<sequence>MKKTQFAILAVGVMLLSLSSHAQKKKFSFNEVYQVSSSPRLTISTADGDIEVYPSDKKEIEVFYIVERNNEVLKISPKELEEEFVIDISAGKDYLNVSVKQRYQYRMRDWRNRLNVSFEIYTPIQTACDLQSSDGDIKLKGLIADQKLQTSDGDIDIMKVTGDVYARTSDGDIFINQIIGNVESITSDGDIELRNIEGHVDGRTSDGDVELEDVQGRVDLVTSDGDINAEGIVGDLKLTSSDGDLRLGQSNGAMTLNTSDGDISFRDLTGSLKARTSDGEIKGNIVRLESSLELRTSDGNIAVIVPGAQGLDLVLRGEAIRTVLDNFSGTSKDHIVEGQVNGGGKLVDLHASDGTVSLSYD</sequence>
<dbReference type="STRING" id="692418.SAMN04488029_3307"/>
<keyword evidence="4" id="KW-1185">Reference proteome</keyword>
<feature type="chain" id="PRO_5012754747" evidence="1">
    <location>
        <begin position="23"/>
        <end position="361"/>
    </location>
</feature>
<dbReference type="PANTHER" id="PTHR34094:SF1">
    <property type="entry name" value="PROTEIN FAM185A"/>
    <property type="match status" value="1"/>
</dbReference>